<gene>
    <name evidence="2" type="ORF">CCACVL1_21532</name>
</gene>
<feature type="compositionally biased region" description="Low complexity" evidence="1">
    <location>
        <begin position="14"/>
        <end position="30"/>
    </location>
</feature>
<dbReference type="EMBL" id="AWWV01012633">
    <property type="protein sequence ID" value="OMO65419.1"/>
    <property type="molecule type" value="Genomic_DNA"/>
</dbReference>
<dbReference type="Gramene" id="OMO65419">
    <property type="protein sequence ID" value="OMO65419"/>
    <property type="gene ID" value="CCACVL1_21532"/>
</dbReference>
<dbReference type="Proteomes" id="UP000188268">
    <property type="component" value="Unassembled WGS sequence"/>
</dbReference>
<keyword evidence="3" id="KW-1185">Reference proteome</keyword>
<organism evidence="2 3">
    <name type="scientific">Corchorus capsularis</name>
    <name type="common">Jute</name>
    <dbReference type="NCBI Taxonomy" id="210143"/>
    <lineage>
        <taxon>Eukaryota</taxon>
        <taxon>Viridiplantae</taxon>
        <taxon>Streptophyta</taxon>
        <taxon>Embryophyta</taxon>
        <taxon>Tracheophyta</taxon>
        <taxon>Spermatophyta</taxon>
        <taxon>Magnoliopsida</taxon>
        <taxon>eudicotyledons</taxon>
        <taxon>Gunneridae</taxon>
        <taxon>Pentapetalae</taxon>
        <taxon>rosids</taxon>
        <taxon>malvids</taxon>
        <taxon>Malvales</taxon>
        <taxon>Malvaceae</taxon>
        <taxon>Grewioideae</taxon>
        <taxon>Apeibeae</taxon>
        <taxon>Corchorus</taxon>
    </lineage>
</organism>
<dbReference type="AlphaFoldDB" id="A0A1R3H518"/>
<reference evidence="2 3" key="1">
    <citation type="submission" date="2013-09" db="EMBL/GenBank/DDBJ databases">
        <title>Corchorus capsularis genome sequencing.</title>
        <authorList>
            <person name="Alam M."/>
            <person name="Haque M.S."/>
            <person name="Islam M.S."/>
            <person name="Emdad E.M."/>
            <person name="Islam M.M."/>
            <person name="Ahmed B."/>
            <person name="Halim A."/>
            <person name="Hossen Q.M.M."/>
            <person name="Hossain M.Z."/>
            <person name="Ahmed R."/>
            <person name="Khan M.M."/>
            <person name="Islam R."/>
            <person name="Rashid M.M."/>
            <person name="Khan S.A."/>
            <person name="Rahman M.S."/>
            <person name="Alam M."/>
        </authorList>
    </citation>
    <scope>NUCLEOTIDE SEQUENCE [LARGE SCALE GENOMIC DNA]</scope>
    <source>
        <strain evidence="3">cv. CVL-1</strain>
        <tissue evidence="2">Whole seedling</tissue>
    </source>
</reference>
<evidence type="ECO:0000256" key="1">
    <source>
        <dbReference type="SAM" id="MobiDB-lite"/>
    </source>
</evidence>
<evidence type="ECO:0000313" key="3">
    <source>
        <dbReference type="Proteomes" id="UP000188268"/>
    </source>
</evidence>
<proteinExistence type="predicted"/>
<feature type="region of interest" description="Disordered" evidence="1">
    <location>
        <begin position="53"/>
        <end position="77"/>
    </location>
</feature>
<evidence type="ECO:0000313" key="2">
    <source>
        <dbReference type="EMBL" id="OMO65419.1"/>
    </source>
</evidence>
<name>A0A1R3H518_COCAP</name>
<accession>A0A1R3H518</accession>
<sequence length="77" mass="7980">MAVSLSHAPNPATKSSVSLSPLSPPSIKIPTFSPLTAKPLSSTFTRQATRAISTVTPHATSISSETTTQQQPSMASE</sequence>
<comment type="caution">
    <text evidence="2">The sequence shown here is derived from an EMBL/GenBank/DDBJ whole genome shotgun (WGS) entry which is preliminary data.</text>
</comment>
<feature type="compositionally biased region" description="Low complexity" evidence="1">
    <location>
        <begin position="60"/>
        <end position="77"/>
    </location>
</feature>
<feature type="region of interest" description="Disordered" evidence="1">
    <location>
        <begin position="1"/>
        <end position="34"/>
    </location>
</feature>
<protein>
    <submittedName>
        <fullName evidence="2">Uncharacterized protein</fullName>
    </submittedName>
</protein>